<evidence type="ECO:0000313" key="2">
    <source>
        <dbReference type="EMBL" id="TGO82018.1"/>
    </source>
</evidence>
<dbReference type="AlphaFoldDB" id="A0A4Z1K996"/>
<accession>A0A4Z1K996</accession>
<comment type="caution">
    <text evidence="2">The sequence shown here is derived from an EMBL/GenBank/DDBJ whole genome shotgun (WGS) entry which is preliminary data.</text>
</comment>
<reference evidence="2 3" key="1">
    <citation type="submission" date="2017-12" db="EMBL/GenBank/DDBJ databases">
        <title>Comparative genomics of Botrytis spp.</title>
        <authorList>
            <person name="Valero-Jimenez C.A."/>
            <person name="Tapia P."/>
            <person name="Veloso J."/>
            <person name="Silva-Moreno E."/>
            <person name="Staats M."/>
            <person name="Valdes J.H."/>
            <person name="Van Kan J.A.L."/>
        </authorList>
    </citation>
    <scope>NUCLEOTIDE SEQUENCE [LARGE SCALE GENOMIC DNA]</scope>
    <source>
        <strain evidence="2 3">MUCL3349</strain>
    </source>
</reference>
<evidence type="ECO:0000313" key="3">
    <source>
        <dbReference type="Proteomes" id="UP000297280"/>
    </source>
</evidence>
<dbReference type="STRING" id="87229.A0A4Z1K996"/>
<keyword evidence="1" id="KW-0472">Membrane</keyword>
<feature type="transmembrane region" description="Helical" evidence="1">
    <location>
        <begin position="39"/>
        <end position="62"/>
    </location>
</feature>
<sequence length="124" mass="13018">MSTSIPAITSSTITDDPTATFNTGIAPVSTEYPSSCLPVGAIIGGALGGLSLILLTIIVVVFSKRRQTSTPKVVKHEPASELPGATLRSDIFEIHSGQIDRRANEIRNPNILRKASSAALSGIY</sequence>
<keyword evidence="1" id="KW-1133">Transmembrane helix</keyword>
<name>A0A4Z1K996_9HELO</name>
<proteinExistence type="predicted"/>
<keyword evidence="3" id="KW-1185">Reference proteome</keyword>
<gene>
    <name evidence="2" type="ORF">BPOR_0943g00020</name>
</gene>
<organism evidence="2 3">
    <name type="scientific">Botrytis porri</name>
    <dbReference type="NCBI Taxonomy" id="87229"/>
    <lineage>
        <taxon>Eukaryota</taxon>
        <taxon>Fungi</taxon>
        <taxon>Dikarya</taxon>
        <taxon>Ascomycota</taxon>
        <taxon>Pezizomycotina</taxon>
        <taxon>Leotiomycetes</taxon>
        <taxon>Helotiales</taxon>
        <taxon>Sclerotiniaceae</taxon>
        <taxon>Botrytis</taxon>
    </lineage>
</organism>
<protein>
    <submittedName>
        <fullName evidence="2">Uncharacterized protein</fullName>
    </submittedName>
</protein>
<dbReference type="EMBL" id="PQXO01000937">
    <property type="protein sequence ID" value="TGO82018.1"/>
    <property type="molecule type" value="Genomic_DNA"/>
</dbReference>
<dbReference type="Proteomes" id="UP000297280">
    <property type="component" value="Unassembled WGS sequence"/>
</dbReference>
<keyword evidence="1" id="KW-0812">Transmembrane</keyword>
<evidence type="ECO:0000256" key="1">
    <source>
        <dbReference type="SAM" id="Phobius"/>
    </source>
</evidence>